<dbReference type="AlphaFoldDB" id="A0A4D9EDZ3"/>
<name>A0A4D9EDZ3_9SAUR</name>
<sequence length="101" mass="11366">MTLARLLPKPVKVSRVHMGKSLPAVLGKRGLICADSWSTMIASASDGWLDDNGQWKKCSPHPSPTNDPDPCMYAYRKEHVESPCLDARREMPQPKQKHPTW</sequence>
<accession>A0A4D9EDZ3</accession>
<reference evidence="1 2" key="1">
    <citation type="submission" date="2019-04" db="EMBL/GenBank/DDBJ databases">
        <title>Draft genome of the big-headed turtle Platysternon megacephalum.</title>
        <authorList>
            <person name="Gong S."/>
        </authorList>
    </citation>
    <scope>NUCLEOTIDE SEQUENCE [LARGE SCALE GENOMIC DNA]</scope>
    <source>
        <strain evidence="1">DO16091913</strain>
        <tissue evidence="1">Muscle</tissue>
    </source>
</reference>
<organism evidence="1 2">
    <name type="scientific">Platysternon megacephalum</name>
    <name type="common">big-headed turtle</name>
    <dbReference type="NCBI Taxonomy" id="55544"/>
    <lineage>
        <taxon>Eukaryota</taxon>
        <taxon>Metazoa</taxon>
        <taxon>Chordata</taxon>
        <taxon>Craniata</taxon>
        <taxon>Vertebrata</taxon>
        <taxon>Euteleostomi</taxon>
        <taxon>Archelosauria</taxon>
        <taxon>Testudinata</taxon>
        <taxon>Testudines</taxon>
        <taxon>Cryptodira</taxon>
        <taxon>Durocryptodira</taxon>
        <taxon>Testudinoidea</taxon>
        <taxon>Platysternidae</taxon>
        <taxon>Platysternon</taxon>
    </lineage>
</organism>
<reference evidence="1 2" key="2">
    <citation type="submission" date="2019-04" db="EMBL/GenBank/DDBJ databases">
        <title>The genome sequence of big-headed turtle.</title>
        <authorList>
            <person name="Gong S."/>
        </authorList>
    </citation>
    <scope>NUCLEOTIDE SEQUENCE [LARGE SCALE GENOMIC DNA]</scope>
    <source>
        <strain evidence="1">DO16091913</strain>
        <tissue evidence="1">Muscle</tissue>
    </source>
</reference>
<keyword evidence="2" id="KW-1185">Reference proteome</keyword>
<gene>
    <name evidence="1" type="ORF">DR999_PMT07408</name>
</gene>
<dbReference type="EMBL" id="QXTE01000051">
    <property type="protein sequence ID" value="TFK09601.1"/>
    <property type="molecule type" value="Genomic_DNA"/>
</dbReference>
<comment type="caution">
    <text evidence="1">The sequence shown here is derived from an EMBL/GenBank/DDBJ whole genome shotgun (WGS) entry which is preliminary data.</text>
</comment>
<evidence type="ECO:0000313" key="1">
    <source>
        <dbReference type="EMBL" id="TFK09601.1"/>
    </source>
</evidence>
<proteinExistence type="predicted"/>
<dbReference type="Proteomes" id="UP000297703">
    <property type="component" value="Unassembled WGS sequence"/>
</dbReference>
<evidence type="ECO:0000313" key="2">
    <source>
        <dbReference type="Proteomes" id="UP000297703"/>
    </source>
</evidence>
<protein>
    <submittedName>
        <fullName evidence="1">ER membrane protein complex subunit 8</fullName>
    </submittedName>
</protein>